<keyword evidence="2" id="KW-1185">Reference proteome</keyword>
<accession>A0A5J5EGK3</accession>
<dbReference type="InParanoid" id="A0A5J5EGK3"/>
<organism evidence="1 2">
    <name type="scientific">Sphaerosporella brunnea</name>
    <dbReference type="NCBI Taxonomy" id="1250544"/>
    <lineage>
        <taxon>Eukaryota</taxon>
        <taxon>Fungi</taxon>
        <taxon>Dikarya</taxon>
        <taxon>Ascomycota</taxon>
        <taxon>Pezizomycotina</taxon>
        <taxon>Pezizomycetes</taxon>
        <taxon>Pezizales</taxon>
        <taxon>Pyronemataceae</taxon>
        <taxon>Sphaerosporella</taxon>
    </lineage>
</organism>
<name>A0A5J5EGK3_9PEZI</name>
<proteinExistence type="predicted"/>
<evidence type="ECO:0000313" key="2">
    <source>
        <dbReference type="Proteomes" id="UP000326924"/>
    </source>
</evidence>
<dbReference type="EMBL" id="VXIS01000369">
    <property type="protein sequence ID" value="KAA8894069.1"/>
    <property type="molecule type" value="Genomic_DNA"/>
</dbReference>
<gene>
    <name evidence="1" type="ORF">FN846DRAFT_976024</name>
</gene>
<dbReference type="AlphaFoldDB" id="A0A5J5EGK3"/>
<evidence type="ECO:0000313" key="1">
    <source>
        <dbReference type="EMBL" id="KAA8894069.1"/>
    </source>
</evidence>
<reference evidence="1 2" key="1">
    <citation type="submission" date="2019-09" db="EMBL/GenBank/DDBJ databases">
        <title>Draft genome of the ectomycorrhizal ascomycete Sphaerosporella brunnea.</title>
        <authorList>
            <consortium name="DOE Joint Genome Institute"/>
            <person name="Benucci G.M."/>
            <person name="Marozzi G."/>
            <person name="Antonielli L."/>
            <person name="Sanchez S."/>
            <person name="Marco P."/>
            <person name="Wang X."/>
            <person name="Falini L.B."/>
            <person name="Barry K."/>
            <person name="Haridas S."/>
            <person name="Lipzen A."/>
            <person name="Labutti K."/>
            <person name="Grigoriev I.V."/>
            <person name="Murat C."/>
            <person name="Martin F."/>
            <person name="Albertini E."/>
            <person name="Donnini D."/>
            <person name="Bonito G."/>
        </authorList>
    </citation>
    <scope>NUCLEOTIDE SEQUENCE [LARGE SCALE GENOMIC DNA]</scope>
    <source>
        <strain evidence="1 2">Sb_GMNB300</strain>
    </source>
</reference>
<sequence>MEALNNPHPYPPIPRLDQFSCTFVREIQMNKTTAVLLVTLSVTLQRILNLFAHSEPENDDPFGIEFHSYCSLLRHHGVCAAPTATCSRRVARSSCSLGFRSSESPPERAYAGKTNLCRSFACSWSTSPTRQRSVHPSAGYRRARSSSTMSQASCTMTRCPEIYTSTTRTTCGGWTLVRCELRRIQILTRFGLKRSTGAC</sequence>
<protein>
    <submittedName>
        <fullName evidence="1">Uncharacterized protein</fullName>
    </submittedName>
</protein>
<comment type="caution">
    <text evidence="1">The sequence shown here is derived from an EMBL/GenBank/DDBJ whole genome shotgun (WGS) entry which is preliminary data.</text>
</comment>
<dbReference type="Proteomes" id="UP000326924">
    <property type="component" value="Unassembled WGS sequence"/>
</dbReference>